<sequence length="1463" mass="162131">MLKRSLFGTEPISPFSIAQGGNIQLSPGRSFDAVPIKGAAADIVQNIGFVGSIQKRWCNRGNVSIAYFGKERADAVDSILKEVTERLSSKIVTVKAVKMSDEDSMLDALRTDAPNNTFYGCAINQYAGGVIFDQFNTNTAKLSYRILIPTGFTDDPWHLDQDWNDPFGVNNDYNRIPKFPPYWLSAFLTLQFSIDSLFINATSPGSEPPELRLRRIPEATYNLNSVAAFLGLSSYVWALCAFVLVIHTAREVATERSTVKDFLSVMGLSSPVFYLSHVLYAAVKCLFVFIICCIPLSTQLQPVDVSLFFVVIILYGIAAVVFAALVSSLFKTPNSALKVVIVLWMILLAAPMKAPRVDRILLCTLYSLNPNAALSYALKSFEDYMNRDGSFHFTVGLALVMLVVDIIWMSIATLLFDKAFSDSDFTFFKMPFGNRYLGTSSTRLEEDNGHNETDEGLLRTRAGISVNRLIKVWASTGERAVDEMSMEAYVGQVTVLLGHNGAGKSTTFSVISGITAPTAGSVSIYDMDIQKDKSLCRKRIGLCPQANALFDKLSVDEHLWFVHGLKGASGSYKAEAEQLLGQLKLDEKSDELAMNLSGGQKRKLCVSMAIIGKSAVILLDEPTAGMDPGARRDVESLLESIKVDRTVLLTTHYMDEAELLGDRVAIMAKGRVYCCGTPQFLKKRFGTGYVMTVVAVENANVQDVANNLARVAAKYVLGAERGNVHGKQFEIILPKEHQENFPQLFEHLEKSRDALKISSFGLSLNTLEQVFLKVAENTDPTSMIDFVDASISRSEELVQAQQVHRLDRCPLFFAQLRALFTKRILYCLRNWPQLVTQFLIPIGILILISYLSGMSKKLNADQERTYSLATFGPARIPLKVVQSSRVAEKYLEMVSRAPGAVVSRLAMSDNLTEWVEHLPKQLPAPGLGAVFEENGTELLFSSRAYHSLPTSLNIFDNARLMTSVPDGSIEVGLHAYTPHVTSSGGAMRFLSAGAVDALLGPFLVVALALLTSPFVMPLVEERVSKFAHQQTLTGISPIVFWATSFFFDFVLYCIGCCCILLIFSVSGWMDGYLGFVVLLFILYFWSCVPFIYAVSFMFRSPSKANVLLIMWQFLAAIGAMLVIFIISTLALIDATMSEVIRSILLCLLPSFAFGNAVMTVGTSSAEKLPPHMLWNWNLIGKNVTFMLIFGCFSSLLFVLFQFKIVRFRWHQLWDLRYGRGNYGRVGTDEEDKAVVEERSYVREFGDDLALEVRDLCKMYGRLRALDGLTMGVRNRECFGLLGVNGAGKTTTFDIITGQSFATSGTARIDRRDVTEQIPIGYCPQFDALLLDLTGRETLEILARMHGFPQPEDMADLVLRNVGMVDHADKLVRYYSGGQRRKISVGLALLAPTRIIILDEPTAGIDPKARREIWEVLSIMRDSSQSALLLTSHSMDECEALCSRVAILRKGRLIAIGTSQQLKS</sequence>
<evidence type="ECO:0000256" key="7">
    <source>
        <dbReference type="SAM" id="Phobius"/>
    </source>
</evidence>
<feature type="domain" description="ABC transporter" evidence="8">
    <location>
        <begin position="1250"/>
        <end position="1463"/>
    </location>
</feature>
<feature type="transmembrane region" description="Helical" evidence="7">
    <location>
        <begin position="1144"/>
        <end position="1163"/>
    </location>
</feature>
<keyword evidence="2 7" id="KW-0812">Transmembrane</keyword>
<feature type="domain" description="ABC transporter" evidence="8">
    <location>
        <begin position="464"/>
        <end position="694"/>
    </location>
</feature>
<dbReference type="Pfam" id="PF12698">
    <property type="entry name" value="ABC2_membrane_3"/>
    <property type="match status" value="2"/>
</dbReference>
<dbReference type="GO" id="GO:0005524">
    <property type="term" value="F:ATP binding"/>
    <property type="evidence" value="ECO:0007669"/>
    <property type="project" value="UniProtKB-KW"/>
</dbReference>
<protein>
    <submittedName>
        <fullName evidence="11">ABC transporter ced-7 (inferred by orthology to a C. elegans protein)</fullName>
    </submittedName>
</protein>
<evidence type="ECO:0000313" key="9">
    <source>
        <dbReference type="EMBL" id="VDL63666.1"/>
    </source>
</evidence>
<feature type="transmembrane region" description="Helical" evidence="7">
    <location>
        <begin position="1038"/>
        <end position="1063"/>
    </location>
</feature>
<dbReference type="Pfam" id="PF00005">
    <property type="entry name" value="ABC_tran"/>
    <property type="match status" value="2"/>
</dbReference>
<comment type="subcellular location">
    <subcellularLocation>
        <location evidence="1">Membrane</location>
        <topology evidence="1">Multi-pass membrane protein</topology>
    </subcellularLocation>
</comment>
<keyword evidence="6 7" id="KW-0472">Membrane</keyword>
<feature type="transmembrane region" description="Helical" evidence="7">
    <location>
        <begin position="1183"/>
        <end position="1202"/>
    </location>
</feature>
<dbReference type="GO" id="GO:0140359">
    <property type="term" value="F:ABC-type transporter activity"/>
    <property type="evidence" value="ECO:0007669"/>
    <property type="project" value="InterPro"/>
</dbReference>
<dbReference type="EMBL" id="UYSL01000386">
    <property type="protein sequence ID" value="VDL63666.1"/>
    <property type="molecule type" value="Genomic_DNA"/>
</dbReference>
<dbReference type="FunFam" id="3.40.50.300:FF:000933">
    <property type="entry name" value="ABC transporter A family member 7"/>
    <property type="match status" value="1"/>
</dbReference>
<dbReference type="OMA" id="IITINTY"/>
<evidence type="ECO:0000256" key="1">
    <source>
        <dbReference type="ARBA" id="ARBA00004141"/>
    </source>
</evidence>
<dbReference type="STRING" id="27835.A0A0N4XDW9"/>
<reference evidence="11" key="1">
    <citation type="submission" date="2017-02" db="UniProtKB">
        <authorList>
            <consortium name="WormBaseParasite"/>
        </authorList>
    </citation>
    <scope>IDENTIFICATION</scope>
</reference>
<gene>
    <name evidence="9" type="ORF">NBR_LOCUS722</name>
</gene>
<dbReference type="Proteomes" id="UP000271162">
    <property type="component" value="Unassembled WGS sequence"/>
</dbReference>
<feature type="transmembrane region" description="Helical" evidence="7">
    <location>
        <begin position="272"/>
        <end position="294"/>
    </location>
</feature>
<keyword evidence="5 7" id="KW-1133">Transmembrane helix</keyword>
<keyword evidence="3" id="KW-0547">Nucleotide-binding</keyword>
<dbReference type="PROSITE" id="PS50893">
    <property type="entry name" value="ABC_TRANSPORTER_2"/>
    <property type="match status" value="2"/>
</dbReference>
<dbReference type="InterPro" id="IPR027417">
    <property type="entry name" value="P-loop_NTPase"/>
</dbReference>
<keyword evidence="10" id="KW-1185">Reference proteome</keyword>
<evidence type="ECO:0000313" key="10">
    <source>
        <dbReference type="Proteomes" id="UP000271162"/>
    </source>
</evidence>
<evidence type="ECO:0000256" key="2">
    <source>
        <dbReference type="ARBA" id="ARBA00022692"/>
    </source>
</evidence>
<feature type="transmembrane region" description="Helical" evidence="7">
    <location>
        <begin position="1110"/>
        <end position="1132"/>
    </location>
</feature>
<reference evidence="9 10" key="2">
    <citation type="submission" date="2018-11" db="EMBL/GenBank/DDBJ databases">
        <authorList>
            <consortium name="Pathogen Informatics"/>
        </authorList>
    </citation>
    <scope>NUCLEOTIDE SEQUENCE [LARGE SCALE GENOMIC DNA]</scope>
</reference>
<keyword evidence="4" id="KW-0067">ATP-binding</keyword>
<dbReference type="GO" id="GO:0005319">
    <property type="term" value="F:lipid transporter activity"/>
    <property type="evidence" value="ECO:0007669"/>
    <property type="project" value="TreeGrafter"/>
</dbReference>
<evidence type="ECO:0000259" key="8">
    <source>
        <dbReference type="PROSITE" id="PS50893"/>
    </source>
</evidence>
<dbReference type="PANTHER" id="PTHR19229:SF250">
    <property type="entry name" value="ABC TRANSPORTER DOMAIN-CONTAINING PROTEIN-RELATED"/>
    <property type="match status" value="1"/>
</dbReference>
<feature type="transmembrane region" description="Helical" evidence="7">
    <location>
        <begin position="223"/>
        <end position="246"/>
    </location>
</feature>
<dbReference type="InterPro" id="IPR003439">
    <property type="entry name" value="ABC_transporter-like_ATP-bd"/>
</dbReference>
<dbReference type="PROSITE" id="PS00211">
    <property type="entry name" value="ABC_TRANSPORTER_1"/>
    <property type="match status" value="2"/>
</dbReference>
<name>A0A0N4XDW9_NIPBR</name>
<dbReference type="InterPro" id="IPR003593">
    <property type="entry name" value="AAA+_ATPase"/>
</dbReference>
<dbReference type="GO" id="GO:0016020">
    <property type="term" value="C:membrane"/>
    <property type="evidence" value="ECO:0007669"/>
    <property type="project" value="UniProtKB-SubCell"/>
</dbReference>
<dbReference type="GO" id="GO:0016887">
    <property type="term" value="F:ATP hydrolysis activity"/>
    <property type="evidence" value="ECO:0007669"/>
    <property type="project" value="InterPro"/>
</dbReference>
<dbReference type="InterPro" id="IPR026082">
    <property type="entry name" value="ABCA"/>
</dbReference>
<feature type="transmembrane region" description="Helical" evidence="7">
    <location>
        <begin position="393"/>
        <end position="416"/>
    </location>
</feature>
<dbReference type="WBParaSite" id="NBR_0000072101-mRNA-1">
    <property type="protein sequence ID" value="NBR_0000072101-mRNA-1"/>
    <property type="gene ID" value="NBR_0000072101"/>
</dbReference>
<evidence type="ECO:0000313" key="11">
    <source>
        <dbReference type="WBParaSite" id="NBR_0000072101-mRNA-1"/>
    </source>
</evidence>
<dbReference type="CDD" id="cd03263">
    <property type="entry name" value="ABC_subfamily_A"/>
    <property type="match status" value="2"/>
</dbReference>
<dbReference type="Gene3D" id="3.40.50.300">
    <property type="entry name" value="P-loop containing nucleotide triphosphate hydrolases"/>
    <property type="match status" value="2"/>
</dbReference>
<dbReference type="FunFam" id="3.40.50.300:FF:001598">
    <property type="entry name" value="ABC transporter ced-7"/>
    <property type="match status" value="1"/>
</dbReference>
<feature type="transmembrane region" description="Helical" evidence="7">
    <location>
        <begin position="831"/>
        <end position="851"/>
    </location>
</feature>
<accession>A0A0N4XDW9</accession>
<evidence type="ECO:0000256" key="3">
    <source>
        <dbReference type="ARBA" id="ARBA00022741"/>
    </source>
</evidence>
<dbReference type="InterPro" id="IPR017871">
    <property type="entry name" value="ABC_transporter-like_CS"/>
</dbReference>
<feature type="transmembrane region" description="Helical" evidence="7">
    <location>
        <begin position="306"/>
        <end position="330"/>
    </location>
</feature>
<dbReference type="PANTHER" id="PTHR19229">
    <property type="entry name" value="ATP-BINDING CASSETTE TRANSPORTER SUBFAMILY A ABCA"/>
    <property type="match status" value="1"/>
</dbReference>
<feature type="transmembrane region" description="Helical" evidence="7">
    <location>
        <begin position="1075"/>
        <end position="1098"/>
    </location>
</feature>
<dbReference type="SUPFAM" id="SSF52540">
    <property type="entry name" value="P-loop containing nucleoside triphosphate hydrolases"/>
    <property type="match status" value="2"/>
</dbReference>
<organism evidence="11">
    <name type="scientific">Nippostrongylus brasiliensis</name>
    <name type="common">Rat hookworm</name>
    <dbReference type="NCBI Taxonomy" id="27835"/>
    <lineage>
        <taxon>Eukaryota</taxon>
        <taxon>Metazoa</taxon>
        <taxon>Ecdysozoa</taxon>
        <taxon>Nematoda</taxon>
        <taxon>Chromadorea</taxon>
        <taxon>Rhabditida</taxon>
        <taxon>Rhabditina</taxon>
        <taxon>Rhabditomorpha</taxon>
        <taxon>Strongyloidea</taxon>
        <taxon>Heligmosomidae</taxon>
        <taxon>Nippostrongylus</taxon>
    </lineage>
</organism>
<dbReference type="InterPro" id="IPR013525">
    <property type="entry name" value="ABC2_TM"/>
</dbReference>
<evidence type="ECO:0000256" key="6">
    <source>
        <dbReference type="ARBA" id="ARBA00023136"/>
    </source>
</evidence>
<proteinExistence type="predicted"/>
<evidence type="ECO:0000256" key="5">
    <source>
        <dbReference type="ARBA" id="ARBA00022989"/>
    </source>
</evidence>
<dbReference type="SMART" id="SM00382">
    <property type="entry name" value="AAA"/>
    <property type="match status" value="2"/>
</dbReference>
<feature type="transmembrane region" description="Helical" evidence="7">
    <location>
        <begin position="997"/>
        <end position="1018"/>
    </location>
</feature>
<evidence type="ECO:0000256" key="4">
    <source>
        <dbReference type="ARBA" id="ARBA00022840"/>
    </source>
</evidence>